<dbReference type="OrthoDB" id="7462971at2"/>
<feature type="region of interest" description="Disordered" evidence="1">
    <location>
        <begin position="429"/>
        <end position="452"/>
    </location>
</feature>
<evidence type="ECO:0000313" key="3">
    <source>
        <dbReference type="Proteomes" id="UP000013201"/>
    </source>
</evidence>
<gene>
    <name evidence="2" type="ORF">EBBID32_31420</name>
</gene>
<evidence type="ECO:0000256" key="1">
    <source>
        <dbReference type="SAM" id="MobiDB-lite"/>
    </source>
</evidence>
<keyword evidence="3" id="KW-1185">Reference proteome</keyword>
<dbReference type="AlphaFoldDB" id="N1MSZ1"/>
<dbReference type="Proteomes" id="UP000013201">
    <property type="component" value="Unassembled WGS sequence"/>
</dbReference>
<evidence type="ECO:0000313" key="2">
    <source>
        <dbReference type="EMBL" id="CCW18787.1"/>
    </source>
</evidence>
<comment type="caution">
    <text evidence="2">The sequence shown here is derived from an EMBL/GenBank/DDBJ whole genome shotgun (WGS) entry which is preliminary data.</text>
</comment>
<sequence>MPELDPLWVAPKEGHDWRDDTVLLATAWLESLASKRDWGRRLDQVRSDFLNAKSHWLRGEIVPLYDASDLIAWYIFQAKAYAQDRMNWVPEEAVRIVPTLTRIGQELERLLAIPGAETRAARLMNAERRQPDSGLFELLVALAYRRKGWESVSFVPETPGAGRTPDLLVSSGRRRWAVECKRMGRSTYHISEKRRGDALARRVHEISLDAGRSIEMHVAFRAELNVVPDNYLADRAEAFLKDGTPIWDDAMGKGMIFDIDWRLARRVLAEDDVYYGSSRMIELLVGHYDHGADHSMTAKWRPSRKRPFWAETVYQASVVSWRSQSRVAVRRKARHFRSIIADANGQLPADRPGVIHVGSESWAGDIEDGVRHMQNITATREFDPGESRLRWVYGNYFAPEVTTREDESWAIEETMAPYRIGRHSTGEPLPGHLLISPDDKNRAGVHWDKGER</sequence>
<dbReference type="RefSeq" id="WP_006960015.1">
    <property type="nucleotide sequence ID" value="NZ_CAVK010000150.1"/>
</dbReference>
<reference evidence="2 3" key="1">
    <citation type="submission" date="2013-03" db="EMBL/GenBank/DDBJ databases">
        <authorList>
            <person name="Le V."/>
        </authorList>
    </citation>
    <scope>NUCLEOTIDE SEQUENCE [LARGE SCALE GENOMIC DNA]</scope>
    <source>
        <strain evidence="2 3">BiD32</strain>
    </source>
</reference>
<proteinExistence type="predicted"/>
<accession>N1MSZ1</accession>
<dbReference type="EMBL" id="CAVK010000150">
    <property type="protein sequence ID" value="CCW18787.1"/>
    <property type="molecule type" value="Genomic_DNA"/>
</dbReference>
<feature type="compositionally biased region" description="Basic and acidic residues" evidence="1">
    <location>
        <begin position="437"/>
        <end position="452"/>
    </location>
</feature>
<reference evidence="3" key="2">
    <citation type="submission" date="2013-04" db="EMBL/GenBank/DDBJ databases">
        <title>Bisphenol A degrading Sphingobium sp. strain BiD32.</title>
        <authorList>
            <person name="Nielsen J.L."/>
            <person name="Zhou N.A."/>
            <person name="Kjeldal H."/>
        </authorList>
    </citation>
    <scope>NUCLEOTIDE SEQUENCE [LARGE SCALE GENOMIC DNA]</scope>
    <source>
        <strain evidence="3">BiD32</strain>
    </source>
</reference>
<organism evidence="2 3">
    <name type="scientific">Sphingobium indicum BiD32</name>
    <dbReference type="NCBI Taxonomy" id="1301087"/>
    <lineage>
        <taxon>Bacteria</taxon>
        <taxon>Pseudomonadati</taxon>
        <taxon>Pseudomonadota</taxon>
        <taxon>Alphaproteobacteria</taxon>
        <taxon>Sphingomonadales</taxon>
        <taxon>Sphingomonadaceae</taxon>
        <taxon>Sphingobium</taxon>
    </lineage>
</organism>
<protein>
    <submittedName>
        <fullName evidence="2">Uncharacterized protein</fullName>
    </submittedName>
</protein>
<name>N1MSZ1_9SPHN</name>